<evidence type="ECO:0000256" key="14">
    <source>
        <dbReference type="SAM" id="MobiDB-lite"/>
    </source>
</evidence>
<dbReference type="CDD" id="cd17546">
    <property type="entry name" value="REC_hyHK_CKI1_RcsC-like"/>
    <property type="match status" value="1"/>
</dbReference>
<dbReference type="Proteomes" id="UP000265663">
    <property type="component" value="Unassembled WGS sequence"/>
</dbReference>
<dbReference type="SUPFAM" id="SSF52172">
    <property type="entry name" value="CheY-like"/>
    <property type="match status" value="1"/>
</dbReference>
<keyword evidence="6" id="KW-0175">Coiled coil</keyword>
<sequence length="722" mass="80128">MSPCFLHLKAQIQSIILRPPRRRPPRFGTFRHRLSSSDRLAKQNSKRIQRGPGTLRALDLLSPLRPLALSDAVAHPEGREGGRASTLDSTRYPTAIMDPNQAGGGGSNNSSDFVRKLYKMLENPSDESVVRWGNDGDSFVVLENEKFTKHILPKHFKHSNFASFVRQLNKYDFHKVRHNNEENGQSPYGPGAWEFKHPDFKMNNKDALDNIRRKAPAPRKPNQASNEEFAPSQQMDMVSGQLMATQAQLHQLEGRYNELSIHHSMLLQEVIGLQKTVVNHEHVMQQIMTFLHGVDATQRRNSKLIFANATSDPQNGGIEPTPANEDDNPASPLQHASKLLSETNADAMLNPRNLEHMNEITMRMNGTLTTPPPDFAARAAIRPTSRGPPSATSTGSMRLENLDNLVYPVGSSNGIDPMYSEHINNIPYAAPPKAVDAAEPKFQEGRKKSAIPDPGWIRPPQILLVEDDPTCRRIGSKFLYAFHCAIDSALDGLEAVNKMNNGSKYDLVLMDIIMPNLDGVSACHLIRQFDTTPIVAMTSNIRSDDISMYFQHGMNDVLPKPFTKEGLLHMLEKHLVHLKKPSAQGDGTMVAPQPVQIARQPFLKEEDSPAKSPQAVSNWNSPSQMPGVSPVGTTVPDEFAQAMRGQAVQHPSAYGVGALQSNMGYSSSPHMQMPQQAQLPPGHRRQVSEISGGDDLNNPAKRQQMYPPQMQQPMGSMQPRPR</sequence>
<dbReference type="Pfam" id="PF00447">
    <property type="entry name" value="HSF_DNA-bind"/>
    <property type="match status" value="1"/>
</dbReference>
<feature type="compositionally biased region" description="Polar residues" evidence="14">
    <location>
        <begin position="659"/>
        <end position="678"/>
    </location>
</feature>
<accession>A0A3M7MGY3</accession>
<dbReference type="InterPro" id="IPR036388">
    <property type="entry name" value="WH-like_DNA-bd_sf"/>
</dbReference>
<evidence type="ECO:0000256" key="7">
    <source>
        <dbReference type="ARBA" id="ARBA00023125"/>
    </source>
</evidence>
<feature type="compositionally biased region" description="Low complexity" evidence="14">
    <location>
        <begin position="702"/>
        <end position="722"/>
    </location>
</feature>
<evidence type="ECO:0000256" key="1">
    <source>
        <dbReference type="ARBA" id="ARBA00004123"/>
    </source>
</evidence>
<feature type="region of interest" description="Disordered" evidence="14">
    <location>
        <begin position="659"/>
        <end position="722"/>
    </location>
</feature>
<evidence type="ECO:0000256" key="6">
    <source>
        <dbReference type="ARBA" id="ARBA00023054"/>
    </source>
</evidence>
<dbReference type="PRINTS" id="PR00056">
    <property type="entry name" value="HSFDOMAIN"/>
</dbReference>
<dbReference type="EMBL" id="KE747841">
    <property type="protein sequence ID" value="RMZ73698.1"/>
    <property type="molecule type" value="Genomic_DNA"/>
</dbReference>
<dbReference type="PANTHER" id="PTHR45339:SF1">
    <property type="entry name" value="HYBRID SIGNAL TRANSDUCTION HISTIDINE KINASE J"/>
    <property type="match status" value="1"/>
</dbReference>
<dbReference type="Gene3D" id="3.40.50.2300">
    <property type="match status" value="1"/>
</dbReference>
<dbReference type="Gene3D" id="1.10.10.10">
    <property type="entry name" value="Winged helix-like DNA-binding domain superfamily/Winged helix DNA-binding domain"/>
    <property type="match status" value="1"/>
</dbReference>
<keyword evidence="9 12" id="KW-0539">Nucleus</keyword>
<comment type="similarity">
    <text evidence="11">Belongs to the SKN7 family.</text>
</comment>
<dbReference type="InterPro" id="IPR011006">
    <property type="entry name" value="CheY-like_superfamily"/>
</dbReference>
<evidence type="ECO:0000256" key="2">
    <source>
        <dbReference type="ARBA" id="ARBA00011233"/>
    </source>
</evidence>
<keyword evidence="8 12" id="KW-0804">Transcription</keyword>
<evidence type="ECO:0000256" key="12">
    <source>
        <dbReference type="PIRNR" id="PIRNR002595"/>
    </source>
</evidence>
<evidence type="ECO:0000256" key="3">
    <source>
        <dbReference type="ARBA" id="ARBA00022553"/>
    </source>
</evidence>
<dbReference type="AlphaFoldDB" id="A0A3M7MGY3"/>
<dbReference type="InterPro" id="IPR000232">
    <property type="entry name" value="HSF_DNA-bd"/>
</dbReference>
<dbReference type="OrthoDB" id="424572at2759"/>
<dbReference type="SMART" id="SM00415">
    <property type="entry name" value="HSF"/>
    <property type="match status" value="1"/>
</dbReference>
<name>A0A3M7MGY3_9PLEO</name>
<evidence type="ECO:0000256" key="8">
    <source>
        <dbReference type="ARBA" id="ARBA00023163"/>
    </source>
</evidence>
<feature type="domain" description="Response regulatory" evidence="15">
    <location>
        <begin position="461"/>
        <end position="575"/>
    </location>
</feature>
<gene>
    <name evidence="16" type="ORF">GMOD_00009448</name>
</gene>
<dbReference type="GO" id="GO:0043565">
    <property type="term" value="F:sequence-specific DNA binding"/>
    <property type="evidence" value="ECO:0007669"/>
    <property type="project" value="InterPro"/>
</dbReference>
<protein>
    <recommendedName>
        <fullName evidence="12">Transcription factor</fullName>
    </recommendedName>
</protein>
<reference evidence="16 17" key="1">
    <citation type="journal article" date="2014" name="PLoS ONE">
        <title>De novo Genome Assembly of the Fungal Plant Pathogen Pyrenophora semeniperda.</title>
        <authorList>
            <person name="Soliai M.M."/>
            <person name="Meyer S.E."/>
            <person name="Udall J.A."/>
            <person name="Elzinga D.E."/>
            <person name="Hermansen R.A."/>
            <person name="Bodily P.M."/>
            <person name="Hart A.A."/>
            <person name="Coleman C.E."/>
        </authorList>
    </citation>
    <scope>NUCLEOTIDE SEQUENCE [LARGE SCALE GENOMIC DNA]</scope>
    <source>
        <strain evidence="16 17">CCB06</strain>
        <tissue evidence="16">Mycelium</tissue>
    </source>
</reference>
<dbReference type="PROSITE" id="PS50110">
    <property type="entry name" value="RESPONSE_REGULATORY"/>
    <property type="match status" value="1"/>
</dbReference>
<feature type="region of interest" description="Disordered" evidence="14">
    <location>
        <begin position="604"/>
        <end position="632"/>
    </location>
</feature>
<dbReference type="InterPro" id="IPR036390">
    <property type="entry name" value="WH_DNA-bd_sf"/>
</dbReference>
<dbReference type="InterPro" id="IPR001789">
    <property type="entry name" value="Sig_transdc_resp-reg_receiver"/>
</dbReference>
<comment type="function">
    <text evidence="10">Transcription factor that is part of a SLN1-YPD1-SKN7 two-component regulatory system, which controls gene expression in response to changes in the osmolarity of the extracellular environment. Under low osmotic conditions, phosphorylated and activated by the phosphorelay intermediate protein YPD1. Also activated in response to oxidative stress, independent on the two-component regulatory system. Regulates heat shock genes in response to oxidative stress and genes involved in cell wall integrity in response to osmotic changes.</text>
</comment>
<comment type="subunit">
    <text evidence="2">Homotrimer.</text>
</comment>
<dbReference type="GO" id="GO:0006357">
    <property type="term" value="P:regulation of transcription by RNA polymerase II"/>
    <property type="evidence" value="ECO:0007669"/>
    <property type="project" value="UniProtKB-UniRule"/>
</dbReference>
<evidence type="ECO:0000313" key="16">
    <source>
        <dbReference type="EMBL" id="RMZ73698.1"/>
    </source>
</evidence>
<dbReference type="FunFam" id="3.40.50.2300:FF:000212">
    <property type="entry name" value="Stress response regulator/HFS transcription factor"/>
    <property type="match status" value="1"/>
</dbReference>
<proteinExistence type="inferred from homology"/>
<dbReference type="GO" id="GO:0005634">
    <property type="term" value="C:nucleus"/>
    <property type="evidence" value="ECO:0007669"/>
    <property type="project" value="UniProtKB-SubCell"/>
</dbReference>
<feature type="modified residue" description="4-aspartylphosphate" evidence="13">
    <location>
        <position position="511"/>
    </location>
</feature>
<dbReference type="SUPFAM" id="SSF46785">
    <property type="entry name" value="Winged helix' DNA-binding domain"/>
    <property type="match status" value="1"/>
</dbReference>
<keyword evidence="5 12" id="KW-0805">Transcription regulation</keyword>
<evidence type="ECO:0000256" key="11">
    <source>
        <dbReference type="ARBA" id="ARBA00061465"/>
    </source>
</evidence>
<evidence type="ECO:0000259" key="15">
    <source>
        <dbReference type="PROSITE" id="PS50110"/>
    </source>
</evidence>
<organism evidence="16 17">
    <name type="scientific">Pyrenophora seminiperda CCB06</name>
    <dbReference type="NCBI Taxonomy" id="1302712"/>
    <lineage>
        <taxon>Eukaryota</taxon>
        <taxon>Fungi</taxon>
        <taxon>Dikarya</taxon>
        <taxon>Ascomycota</taxon>
        <taxon>Pezizomycotina</taxon>
        <taxon>Dothideomycetes</taxon>
        <taxon>Pleosporomycetidae</taxon>
        <taxon>Pleosporales</taxon>
        <taxon>Pleosporineae</taxon>
        <taxon>Pleosporaceae</taxon>
        <taxon>Pyrenophora</taxon>
    </lineage>
</organism>
<feature type="region of interest" description="Disordered" evidence="14">
    <location>
        <begin position="309"/>
        <end position="332"/>
    </location>
</feature>
<dbReference type="InterPro" id="IPR014402">
    <property type="entry name" value="Sig_transdc_resp-reg_Skn7"/>
</dbReference>
<dbReference type="Pfam" id="PF00072">
    <property type="entry name" value="Response_reg"/>
    <property type="match status" value="1"/>
</dbReference>
<dbReference type="PANTHER" id="PTHR45339">
    <property type="entry name" value="HYBRID SIGNAL TRANSDUCTION HISTIDINE KINASE J"/>
    <property type="match status" value="1"/>
</dbReference>
<dbReference type="SMART" id="SM00448">
    <property type="entry name" value="REC"/>
    <property type="match status" value="1"/>
</dbReference>
<evidence type="ECO:0000313" key="17">
    <source>
        <dbReference type="Proteomes" id="UP000265663"/>
    </source>
</evidence>
<keyword evidence="3 13" id="KW-0597">Phosphoprotein</keyword>
<evidence type="ECO:0000256" key="13">
    <source>
        <dbReference type="PROSITE-ProRule" id="PRU00169"/>
    </source>
</evidence>
<evidence type="ECO:0000256" key="10">
    <source>
        <dbReference type="ARBA" id="ARBA00057149"/>
    </source>
</evidence>
<evidence type="ECO:0000256" key="9">
    <source>
        <dbReference type="ARBA" id="ARBA00023242"/>
    </source>
</evidence>
<dbReference type="GO" id="GO:0003700">
    <property type="term" value="F:DNA-binding transcription factor activity"/>
    <property type="evidence" value="ECO:0007669"/>
    <property type="project" value="UniProtKB-UniRule"/>
</dbReference>
<feature type="compositionally biased region" description="Polar residues" evidence="14">
    <location>
        <begin position="614"/>
        <end position="626"/>
    </location>
</feature>
<dbReference type="PROSITE" id="PS00434">
    <property type="entry name" value="HSF_DOMAIN"/>
    <property type="match status" value="1"/>
</dbReference>
<keyword evidence="7 12" id="KW-0238">DNA-binding</keyword>
<dbReference type="GO" id="GO:0000156">
    <property type="term" value="F:phosphorelay response regulator activity"/>
    <property type="evidence" value="ECO:0007669"/>
    <property type="project" value="InterPro"/>
</dbReference>
<dbReference type="PIRSF" id="PIRSF002595">
    <property type="entry name" value="RR_SKN7"/>
    <property type="match status" value="1"/>
</dbReference>
<evidence type="ECO:0000256" key="5">
    <source>
        <dbReference type="ARBA" id="ARBA00023015"/>
    </source>
</evidence>
<evidence type="ECO:0000256" key="4">
    <source>
        <dbReference type="ARBA" id="ARBA00023012"/>
    </source>
</evidence>
<dbReference type="FunFam" id="1.10.10.10:FF:000380">
    <property type="entry name" value="Transcription factor SKN7"/>
    <property type="match status" value="1"/>
</dbReference>
<keyword evidence="17" id="KW-1185">Reference proteome</keyword>
<keyword evidence="4" id="KW-0902">Two-component regulatory system</keyword>
<comment type="subcellular location">
    <subcellularLocation>
        <location evidence="1 12">Nucleus</location>
    </subcellularLocation>
</comment>